<dbReference type="EMBL" id="CABVPU010000014">
    <property type="protein sequence ID" value="VWB84846.1"/>
    <property type="molecule type" value="Genomic_DNA"/>
</dbReference>
<organism evidence="2 3">
    <name type="scientific">Burkholderia lata (strain ATCC 17760 / DSM 23089 / LMG 22485 / NCIMB 9086 / R18194 / 383)</name>
    <dbReference type="NCBI Taxonomy" id="482957"/>
    <lineage>
        <taxon>Bacteria</taxon>
        <taxon>Pseudomonadati</taxon>
        <taxon>Pseudomonadota</taxon>
        <taxon>Betaproteobacteria</taxon>
        <taxon>Burkholderiales</taxon>
        <taxon>Burkholderiaceae</taxon>
        <taxon>Burkholderia</taxon>
        <taxon>Burkholderia cepacia complex</taxon>
    </lineage>
</organism>
<dbReference type="Pfam" id="PF06527">
    <property type="entry name" value="TniQ"/>
    <property type="match status" value="1"/>
</dbReference>
<gene>
    <name evidence="2" type="ORF">BLA15945_04076</name>
</gene>
<proteinExistence type="predicted"/>
<dbReference type="InterPro" id="IPR009492">
    <property type="entry name" value="TniQ"/>
</dbReference>
<evidence type="ECO:0000313" key="3">
    <source>
        <dbReference type="Proteomes" id="UP000494174"/>
    </source>
</evidence>
<sequence length="335" mass="38108">MKPDPKPFFSAIPYFDESVGGYMLRISEVNIGLSAQYLLQSVFGSKSRFTFEKAGELADCCRSDPTAVCELSGYWRSRDGIDESLLGGWWIPRRPHVRRSCSALCPVCLDDVPYCRAIWDVALVSCCPCHRTMLVDRCPRCALMVSIRRNKVCQCRCGHDYRSIKPVLVSDGAIEIACDIHGDIWRGEGSKLSSKIDVVNKISAEGNLSITFQYFWFFGVTLPALVTGIPVPSQRTMNKVRAISACEEAVLVMRDWPKSFFCRLDRLYRIRSRGNAEMVDRVLRVVWAKISLLTNDRDVIDMRGAFRLYVREYVAKTARKNSLKICLNQEELPFE</sequence>
<dbReference type="AlphaFoldDB" id="A0A6P2N013"/>
<reference evidence="2 3" key="1">
    <citation type="submission" date="2019-09" db="EMBL/GenBank/DDBJ databases">
        <authorList>
            <person name="Depoorter E."/>
        </authorList>
    </citation>
    <scope>NUCLEOTIDE SEQUENCE [LARGE SCALE GENOMIC DNA]</scope>
    <source>
        <strain evidence="2">R-15945</strain>
    </source>
</reference>
<protein>
    <recommendedName>
        <fullName evidence="1">TniQ domain-containing protein</fullName>
    </recommendedName>
</protein>
<dbReference type="Proteomes" id="UP000494174">
    <property type="component" value="Unassembled WGS sequence"/>
</dbReference>
<evidence type="ECO:0000313" key="2">
    <source>
        <dbReference type="EMBL" id="VWB84846.1"/>
    </source>
</evidence>
<accession>A0A6P2N013</accession>
<feature type="domain" description="TniQ" evidence="1">
    <location>
        <begin position="13"/>
        <end position="134"/>
    </location>
</feature>
<evidence type="ECO:0000259" key="1">
    <source>
        <dbReference type="Pfam" id="PF06527"/>
    </source>
</evidence>
<name>A0A6P2N013_BURL3</name>